<organism evidence="1 2">
    <name type="scientific">Daphnia pulex</name>
    <name type="common">Water flea</name>
    <dbReference type="NCBI Taxonomy" id="6669"/>
    <lineage>
        <taxon>Eukaryota</taxon>
        <taxon>Metazoa</taxon>
        <taxon>Ecdysozoa</taxon>
        <taxon>Arthropoda</taxon>
        <taxon>Crustacea</taxon>
        <taxon>Branchiopoda</taxon>
        <taxon>Diplostraca</taxon>
        <taxon>Cladocera</taxon>
        <taxon>Anomopoda</taxon>
        <taxon>Daphniidae</taxon>
        <taxon>Daphnia</taxon>
    </lineage>
</organism>
<keyword evidence="2" id="KW-1185">Reference proteome</keyword>
<name>E9G7Q8_DAPPU</name>
<sequence length="121" mass="13501">MARCTLGLSTTAVRLTEFCESRRLSVEAVHLAGVLNVVADKESRSEGDSSDWMLCRNTFDRINESGVKFFLSKPRKAQHNGVLQEEELGCPVCALESYVERTVNSWAVSAPTHRIAKRSEE</sequence>
<protein>
    <submittedName>
        <fullName evidence="1">Uncharacterized protein</fullName>
    </submittedName>
</protein>
<accession>E9G7Q8</accession>
<reference evidence="1 2" key="1">
    <citation type="journal article" date="2011" name="Science">
        <title>The ecoresponsive genome of Daphnia pulex.</title>
        <authorList>
            <person name="Colbourne J.K."/>
            <person name="Pfrender M.E."/>
            <person name="Gilbert D."/>
            <person name="Thomas W.K."/>
            <person name="Tucker A."/>
            <person name="Oakley T.H."/>
            <person name="Tokishita S."/>
            <person name="Aerts A."/>
            <person name="Arnold G.J."/>
            <person name="Basu M.K."/>
            <person name="Bauer D.J."/>
            <person name="Caceres C.E."/>
            <person name="Carmel L."/>
            <person name="Casola C."/>
            <person name="Choi J.H."/>
            <person name="Detter J.C."/>
            <person name="Dong Q."/>
            <person name="Dusheyko S."/>
            <person name="Eads B.D."/>
            <person name="Frohlich T."/>
            <person name="Geiler-Samerotte K.A."/>
            <person name="Gerlach D."/>
            <person name="Hatcher P."/>
            <person name="Jogdeo S."/>
            <person name="Krijgsveld J."/>
            <person name="Kriventseva E.V."/>
            <person name="Kultz D."/>
            <person name="Laforsch C."/>
            <person name="Lindquist E."/>
            <person name="Lopez J."/>
            <person name="Manak J.R."/>
            <person name="Muller J."/>
            <person name="Pangilinan J."/>
            <person name="Patwardhan R.P."/>
            <person name="Pitluck S."/>
            <person name="Pritham E.J."/>
            <person name="Rechtsteiner A."/>
            <person name="Rho M."/>
            <person name="Rogozin I.B."/>
            <person name="Sakarya O."/>
            <person name="Salamov A."/>
            <person name="Schaack S."/>
            <person name="Shapiro H."/>
            <person name="Shiga Y."/>
            <person name="Skalitzky C."/>
            <person name="Smith Z."/>
            <person name="Souvorov A."/>
            <person name="Sung W."/>
            <person name="Tang Z."/>
            <person name="Tsuchiya D."/>
            <person name="Tu H."/>
            <person name="Vos H."/>
            <person name="Wang M."/>
            <person name="Wolf Y.I."/>
            <person name="Yamagata H."/>
            <person name="Yamada T."/>
            <person name="Ye Y."/>
            <person name="Shaw J.R."/>
            <person name="Andrews J."/>
            <person name="Crease T.J."/>
            <person name="Tang H."/>
            <person name="Lucas S.M."/>
            <person name="Robertson H.M."/>
            <person name="Bork P."/>
            <person name="Koonin E.V."/>
            <person name="Zdobnov E.M."/>
            <person name="Grigoriev I.V."/>
            <person name="Lynch M."/>
            <person name="Boore J.L."/>
        </authorList>
    </citation>
    <scope>NUCLEOTIDE SEQUENCE [LARGE SCALE GENOMIC DNA]</scope>
</reference>
<dbReference type="KEGG" id="dpx:DAPPUDRAFT_238898"/>
<dbReference type="HOGENOM" id="CLU_2040381_0_0_1"/>
<proteinExistence type="predicted"/>
<dbReference type="AlphaFoldDB" id="E9G7Q8"/>
<dbReference type="EMBL" id="GL732534">
    <property type="protein sequence ID" value="EFX84616.1"/>
    <property type="molecule type" value="Genomic_DNA"/>
</dbReference>
<dbReference type="InParanoid" id="E9G7Q8"/>
<dbReference type="Proteomes" id="UP000000305">
    <property type="component" value="Unassembled WGS sequence"/>
</dbReference>
<evidence type="ECO:0000313" key="2">
    <source>
        <dbReference type="Proteomes" id="UP000000305"/>
    </source>
</evidence>
<evidence type="ECO:0000313" key="1">
    <source>
        <dbReference type="EMBL" id="EFX84616.1"/>
    </source>
</evidence>
<gene>
    <name evidence="1" type="ORF">DAPPUDRAFT_238898</name>
</gene>